<dbReference type="RefSeq" id="WP_344849977.1">
    <property type="nucleotide sequence ID" value="NZ_BAABBY010000002.1"/>
</dbReference>
<proteinExistence type="predicted"/>
<keyword evidence="2" id="KW-1185">Reference proteome</keyword>
<accession>A0ABP8B7A3</accession>
<dbReference type="EMBL" id="BAABBY010000002">
    <property type="protein sequence ID" value="GAA4199548.1"/>
    <property type="molecule type" value="Genomic_DNA"/>
</dbReference>
<reference evidence="2" key="1">
    <citation type="journal article" date="2019" name="Int. J. Syst. Evol. Microbiol.">
        <title>The Global Catalogue of Microorganisms (GCM) 10K type strain sequencing project: providing services to taxonomists for standard genome sequencing and annotation.</title>
        <authorList>
            <consortium name="The Broad Institute Genomics Platform"/>
            <consortium name="The Broad Institute Genome Sequencing Center for Infectious Disease"/>
            <person name="Wu L."/>
            <person name="Ma J."/>
        </authorList>
    </citation>
    <scope>NUCLEOTIDE SEQUENCE [LARGE SCALE GENOMIC DNA]</scope>
    <source>
        <strain evidence="2">JCM 17626</strain>
    </source>
</reference>
<protein>
    <recommendedName>
        <fullName evidence="3">Aspartyl protease</fullName>
    </recommendedName>
</protein>
<gene>
    <name evidence="1" type="ORF">GCM10022289_10070</name>
</gene>
<evidence type="ECO:0000313" key="1">
    <source>
        <dbReference type="EMBL" id="GAA4199548.1"/>
    </source>
</evidence>
<sequence>MEKIKLKRLYVTVEFAGLNAEYGLKAGQRYQMTIAYLIDLGSTQSILENVEDYLFFINYSFARGFDRDWKSLLSCRDLNLMTYLIG</sequence>
<dbReference type="Proteomes" id="UP001501772">
    <property type="component" value="Unassembled WGS sequence"/>
</dbReference>
<evidence type="ECO:0008006" key="3">
    <source>
        <dbReference type="Google" id="ProtNLM"/>
    </source>
</evidence>
<organism evidence="1 2">
    <name type="scientific">Pedobacter jeongneungensis</name>
    <dbReference type="NCBI Taxonomy" id="947309"/>
    <lineage>
        <taxon>Bacteria</taxon>
        <taxon>Pseudomonadati</taxon>
        <taxon>Bacteroidota</taxon>
        <taxon>Sphingobacteriia</taxon>
        <taxon>Sphingobacteriales</taxon>
        <taxon>Sphingobacteriaceae</taxon>
        <taxon>Pedobacter</taxon>
    </lineage>
</organism>
<evidence type="ECO:0000313" key="2">
    <source>
        <dbReference type="Proteomes" id="UP001501772"/>
    </source>
</evidence>
<comment type="caution">
    <text evidence="1">The sequence shown here is derived from an EMBL/GenBank/DDBJ whole genome shotgun (WGS) entry which is preliminary data.</text>
</comment>
<name>A0ABP8B7A3_9SPHI</name>